<dbReference type="AlphaFoldDB" id="A0A5B7FDP2"/>
<gene>
    <name evidence="1" type="ORF">E2C01_037319</name>
</gene>
<proteinExistence type="predicted"/>
<organism evidence="1 2">
    <name type="scientific">Portunus trituberculatus</name>
    <name type="common">Swimming crab</name>
    <name type="synonym">Neptunus trituberculatus</name>
    <dbReference type="NCBI Taxonomy" id="210409"/>
    <lineage>
        <taxon>Eukaryota</taxon>
        <taxon>Metazoa</taxon>
        <taxon>Ecdysozoa</taxon>
        <taxon>Arthropoda</taxon>
        <taxon>Crustacea</taxon>
        <taxon>Multicrustacea</taxon>
        <taxon>Malacostraca</taxon>
        <taxon>Eumalacostraca</taxon>
        <taxon>Eucarida</taxon>
        <taxon>Decapoda</taxon>
        <taxon>Pleocyemata</taxon>
        <taxon>Brachyura</taxon>
        <taxon>Eubrachyura</taxon>
        <taxon>Portunoidea</taxon>
        <taxon>Portunidae</taxon>
        <taxon>Portuninae</taxon>
        <taxon>Portunus</taxon>
    </lineage>
</organism>
<comment type="caution">
    <text evidence="1">The sequence shown here is derived from an EMBL/GenBank/DDBJ whole genome shotgun (WGS) entry which is preliminary data.</text>
</comment>
<dbReference type="EMBL" id="VSRR010005936">
    <property type="protein sequence ID" value="MPC43667.1"/>
    <property type="molecule type" value="Genomic_DNA"/>
</dbReference>
<evidence type="ECO:0000313" key="1">
    <source>
        <dbReference type="EMBL" id="MPC43667.1"/>
    </source>
</evidence>
<evidence type="ECO:0000313" key="2">
    <source>
        <dbReference type="Proteomes" id="UP000324222"/>
    </source>
</evidence>
<keyword evidence="2" id="KW-1185">Reference proteome</keyword>
<accession>A0A5B7FDP2</accession>
<dbReference type="Proteomes" id="UP000324222">
    <property type="component" value="Unassembled WGS sequence"/>
</dbReference>
<protein>
    <submittedName>
        <fullName evidence="1">Uncharacterized protein</fullName>
    </submittedName>
</protein>
<reference evidence="1 2" key="1">
    <citation type="submission" date="2019-05" db="EMBL/GenBank/DDBJ databases">
        <title>Another draft genome of Portunus trituberculatus and its Hox gene families provides insights of decapod evolution.</title>
        <authorList>
            <person name="Jeong J.-H."/>
            <person name="Song I."/>
            <person name="Kim S."/>
            <person name="Choi T."/>
            <person name="Kim D."/>
            <person name="Ryu S."/>
            <person name="Kim W."/>
        </authorList>
    </citation>
    <scope>NUCLEOTIDE SEQUENCE [LARGE SCALE GENOMIC DNA]</scope>
    <source>
        <tissue evidence="1">Muscle</tissue>
    </source>
</reference>
<name>A0A5B7FDP2_PORTR</name>
<sequence length="93" mass="10601">MKAAKTLLAALLCSARPPFPRLRDIFTLVDSTRRECWPSSNPDGRVRVLLPPDAGDRQIDTARRPKKAGRCDALCFNQNIYSYIKRLHFKDSL</sequence>